<dbReference type="AlphaFoldDB" id="A0A1X1FCK4"/>
<evidence type="ECO:0000259" key="1">
    <source>
        <dbReference type="Pfam" id="PF06381"/>
    </source>
</evidence>
<dbReference type="Proteomes" id="UP000193009">
    <property type="component" value="Unassembled WGS sequence"/>
</dbReference>
<keyword evidence="3" id="KW-1185">Reference proteome</keyword>
<sequence length="447" mass="49347">MGLKQFVADFFDLQSKGNGYEAPQWGDTRPTGVSMELDEGTLKDMYHNNGIARKLVSKPADDMTRNGWHIVIPDDEDKQAAYQKALDDLHLTTELAMEFTYARLFGDGYASIGLQELNTTNNSSKVVPQNIKNVAFVHAFGPENVEDYQINDDPTSLQYGKEASITVQPTQSGEYGASVPSKVTIDKSRYFHQTFGRLEGDDYGNSIINTCYDPLKILDSAQYSIGKIFYELTLKVFKSNDVADMSDEERLKLMHAMSAAMTTEGVATISSEEDLTKIGTPLAGVSDIIDFAWQALAASSNIPKSVLTGQEAGTLTGAQYDVINYYDQIKSQQQNELKPQLMQIARYLMYASDIADGYEDPDSLSWDIEFNPLWDSDDETNSKVLLNNVQAATSAISAGIMDPDEAKTMLAGQKGAIKSALKDSLDTSTKDDIKHYQSILDKIHSGK</sequence>
<feature type="domain" description="Anti-CBASS protein Acb1-like N-terminal" evidence="1">
    <location>
        <begin position="42"/>
        <end position="393"/>
    </location>
</feature>
<dbReference type="EMBL" id="MSBD01000048">
    <property type="protein sequence ID" value="ORN26209.1"/>
    <property type="molecule type" value="Genomic_DNA"/>
</dbReference>
<protein>
    <recommendedName>
        <fullName evidence="1">Anti-CBASS protein Acb1-like N-terminal domain-containing protein</fullName>
    </recommendedName>
</protein>
<evidence type="ECO:0000313" key="2">
    <source>
        <dbReference type="EMBL" id="ORN26209.1"/>
    </source>
</evidence>
<organism evidence="2 3">
    <name type="scientific">Lentilactobacillus parabuchneri</name>
    <dbReference type="NCBI Taxonomy" id="152331"/>
    <lineage>
        <taxon>Bacteria</taxon>
        <taxon>Bacillati</taxon>
        <taxon>Bacillota</taxon>
        <taxon>Bacilli</taxon>
        <taxon>Lactobacillales</taxon>
        <taxon>Lactobacillaceae</taxon>
        <taxon>Lentilactobacillus</taxon>
    </lineage>
</organism>
<dbReference type="InterPro" id="IPR024459">
    <property type="entry name" value="Acb1-like_N"/>
</dbReference>
<accession>A0A1X1FCK4</accession>
<reference evidence="2 3" key="1">
    <citation type="journal article" date="2017" name="Front. Microbiol.">
        <title>The Histidine Decarboxylase Gene Cluster of Lactobacillus parabuchneri Was Gained by Horizontal Gene Transfer and Is Mobile within the Species.</title>
        <authorList>
            <person name="Wuthrich D."/>
            <person name="Berthoud H."/>
            <person name="Wechsler D."/>
            <person name="Eugster E."/>
            <person name="Irmler S."/>
            <person name="Bruggmann R."/>
        </authorList>
    </citation>
    <scope>NUCLEOTIDE SEQUENCE [LARGE SCALE GENOMIC DNA]</scope>
    <source>
        <strain evidence="2 3">FAM23169</strain>
    </source>
</reference>
<proteinExistence type="predicted"/>
<evidence type="ECO:0000313" key="3">
    <source>
        <dbReference type="Proteomes" id="UP000193009"/>
    </source>
</evidence>
<dbReference type="KEGG" id="lpar:FAM21731_02183"/>
<dbReference type="InterPro" id="IPR006445">
    <property type="entry name" value="Phage-assoc_HI1409"/>
</dbReference>
<name>A0A1X1FCK4_9LACO</name>
<dbReference type="NCBIfam" id="TIGR01555">
    <property type="entry name" value="phge_rel_HI1409"/>
    <property type="match status" value="1"/>
</dbReference>
<gene>
    <name evidence="2" type="ORF">FAM23169_02109</name>
</gene>
<comment type="caution">
    <text evidence="2">The sequence shown here is derived from an EMBL/GenBank/DDBJ whole genome shotgun (WGS) entry which is preliminary data.</text>
</comment>
<dbReference type="STRING" id="152331.FAM21731_02183"/>
<dbReference type="Pfam" id="PF06381">
    <property type="entry name" value="Phage_portal_3"/>
    <property type="match status" value="1"/>
</dbReference>
<dbReference type="OrthoDB" id="2019396at2"/>
<dbReference type="RefSeq" id="WP_065463627.1">
    <property type="nucleotide sequence ID" value="NZ_CP018796.1"/>
</dbReference>